<reference evidence="1 2" key="1">
    <citation type="submission" date="2024-01" db="EMBL/GenBank/DDBJ databases">
        <title>Complete genome of Cladobotryum mycophilum ATHUM6906.</title>
        <authorList>
            <person name="Christinaki A.C."/>
            <person name="Myridakis A.I."/>
            <person name="Kouvelis V.N."/>
        </authorList>
    </citation>
    <scope>NUCLEOTIDE SEQUENCE [LARGE SCALE GENOMIC DNA]</scope>
    <source>
        <strain evidence="1 2">ATHUM6906</strain>
    </source>
</reference>
<sequence>MNTPFQHHLLHDLLRDHPVNPVNDTELLPGPAKPGLAEFPPITHFYVQTYQQPGGSMCAKFDAALLPEYDDDALRMSFGAYPSNPRAWSLASEEDCRGWFDAEISNIVLAAWGHYPGVISVSQPTPASNKVINGLGVIKQNVIDVGEWLVGSLFTYRQRQLSRELREYAYAYDCPQVFCFDGKSFLMLQFRVDSPEFIKDPDCPVDCWVFPRDNVGGCAIRYAFYRLMAQGLRRYQSFWPLLRYLADVPIHSRVFFNGQPIWRVGRYITQENPDGYVRQVDRNTGSFYWKYVGPWQYPERERPRTIDTGALWNPPSR</sequence>
<evidence type="ECO:0000313" key="2">
    <source>
        <dbReference type="Proteomes" id="UP001338125"/>
    </source>
</evidence>
<organism evidence="1 2">
    <name type="scientific">Cladobotryum mycophilum</name>
    <dbReference type="NCBI Taxonomy" id="491253"/>
    <lineage>
        <taxon>Eukaryota</taxon>
        <taxon>Fungi</taxon>
        <taxon>Dikarya</taxon>
        <taxon>Ascomycota</taxon>
        <taxon>Pezizomycotina</taxon>
        <taxon>Sordariomycetes</taxon>
        <taxon>Hypocreomycetidae</taxon>
        <taxon>Hypocreales</taxon>
        <taxon>Hypocreaceae</taxon>
        <taxon>Cladobotryum</taxon>
    </lineage>
</organism>
<comment type="caution">
    <text evidence="1">The sequence shown here is derived from an EMBL/GenBank/DDBJ whole genome shotgun (WGS) entry which is preliminary data.</text>
</comment>
<name>A0ABR0T3W9_9HYPO</name>
<evidence type="ECO:0000313" key="1">
    <source>
        <dbReference type="EMBL" id="KAK5999104.1"/>
    </source>
</evidence>
<proteinExistence type="predicted"/>
<gene>
    <name evidence="1" type="ORF">PT974_01493</name>
</gene>
<dbReference type="EMBL" id="JAVFKD010000001">
    <property type="protein sequence ID" value="KAK5999104.1"/>
    <property type="molecule type" value="Genomic_DNA"/>
</dbReference>
<accession>A0ABR0T3W9</accession>
<keyword evidence="2" id="KW-1185">Reference proteome</keyword>
<protein>
    <submittedName>
        <fullName evidence="1">Uncharacterized protein</fullName>
    </submittedName>
</protein>
<dbReference type="Proteomes" id="UP001338125">
    <property type="component" value="Unassembled WGS sequence"/>
</dbReference>